<sequence length="486" mass="56665">CQEFKYVESHLPDDYSFDRNKVSTAIRTYCQPNKKPWERECFTIGEVVSAVTILLLHRLFVANKKLESENKNNEYITYVMLWLSNKMKLIKTGSYGSVEDFYVTFIRDSKKYKLYIDKINKNRKIMYLEIYRMRKLYELLNELCNAITKYNNDSSNYSDFSKFVTNWTKQYIQLLLKKPKVFEDEYYCNVLVTLKNAYENFKKDNDTKICFPEIINIEEIKTCKELVKEATSSSKVLKVEFNEVTTKNNLEKGKDTSRHIDLKNVFEIYSSFFSVMFTNIGNSLYGNVMPTLTNFYDKLKNFSDITINYVNELKKKIETHILDNSTSEEKIPRCELPTSQESPSEPSSPSGSKEQIVTSQLSTSTSEKGNLDQKDQGGSQNPVLRPVMKPENAVSEVAGGGTTEIGDNPFNVYKKMGIPILILLIPIALAIMYKVNKKKNVKYTIFKIFPHYKILYIFHNFMLVFAIWMEKEIEEKKKDEKGYKYA</sequence>
<feature type="transmembrane region" description="Helical" evidence="2">
    <location>
        <begin position="454"/>
        <end position="469"/>
    </location>
</feature>
<organism evidence="3 4">
    <name type="scientific">Plasmodium yoelii 17X</name>
    <dbReference type="NCBI Taxonomy" id="1323249"/>
    <lineage>
        <taxon>Eukaryota</taxon>
        <taxon>Sar</taxon>
        <taxon>Alveolata</taxon>
        <taxon>Apicomplexa</taxon>
        <taxon>Aconoidasida</taxon>
        <taxon>Haemosporida</taxon>
        <taxon>Plasmodiidae</taxon>
        <taxon>Plasmodium</taxon>
        <taxon>Plasmodium (Vinckeia)</taxon>
    </lineage>
</organism>
<gene>
    <name evidence="3" type="ORF">YYC_02182</name>
</gene>
<evidence type="ECO:0000256" key="2">
    <source>
        <dbReference type="SAM" id="Phobius"/>
    </source>
</evidence>
<feature type="compositionally biased region" description="Polar residues" evidence="1">
    <location>
        <begin position="355"/>
        <end position="368"/>
    </location>
</feature>
<dbReference type="InterPro" id="IPR006477">
    <property type="entry name" value="Yir_bir_cir"/>
</dbReference>
<proteinExistence type="predicted"/>
<evidence type="ECO:0000313" key="3">
    <source>
        <dbReference type="EMBL" id="ETB60771.1"/>
    </source>
</evidence>
<dbReference type="Proteomes" id="UP000018538">
    <property type="component" value="Unassembled WGS sequence"/>
</dbReference>
<dbReference type="AlphaFoldDB" id="V7PME7"/>
<keyword evidence="2" id="KW-0812">Transmembrane</keyword>
<feature type="compositionally biased region" description="Low complexity" evidence="1">
    <location>
        <begin position="335"/>
        <end position="354"/>
    </location>
</feature>
<evidence type="ECO:0000256" key="1">
    <source>
        <dbReference type="SAM" id="MobiDB-lite"/>
    </source>
</evidence>
<evidence type="ECO:0000313" key="4">
    <source>
        <dbReference type="Proteomes" id="UP000018538"/>
    </source>
</evidence>
<feature type="non-terminal residue" evidence="3">
    <location>
        <position position="1"/>
    </location>
</feature>
<dbReference type="OrthoDB" id="373309at2759"/>
<keyword evidence="2" id="KW-0472">Membrane</keyword>
<dbReference type="NCBIfam" id="TIGR01590">
    <property type="entry name" value="yir-bir-cir_Pla"/>
    <property type="match status" value="1"/>
</dbReference>
<feature type="region of interest" description="Disordered" evidence="1">
    <location>
        <begin position="326"/>
        <end position="386"/>
    </location>
</feature>
<reference evidence="3 4" key="1">
    <citation type="submission" date="2013-11" db="EMBL/GenBank/DDBJ databases">
        <title>The Genome Sequence of Plasmodium yoelii 17X.</title>
        <authorList>
            <consortium name="The Broad Institute Genomics Platform"/>
            <consortium name="The Broad Institute Genome Sequencing Center for Infectious Disease"/>
            <person name="Neafsey D."/>
            <person name="Adams J."/>
            <person name="Walker B."/>
            <person name="Young S.K."/>
            <person name="Zeng Q."/>
            <person name="Gargeya S."/>
            <person name="Fitzgerald M."/>
            <person name="Haas B."/>
            <person name="Abouelleil A."/>
            <person name="Alvarado L."/>
            <person name="Chapman S.B."/>
            <person name="Gainer-Dewar J."/>
            <person name="Goldberg J."/>
            <person name="Griggs A."/>
            <person name="Gujja S."/>
            <person name="Hansen M."/>
            <person name="Howarth C."/>
            <person name="Imamovic A."/>
            <person name="Ireland A."/>
            <person name="Larimer J."/>
            <person name="McCowan C."/>
            <person name="Murphy C."/>
            <person name="Pearson M."/>
            <person name="Poon T.W."/>
            <person name="Priest M."/>
            <person name="Roberts A."/>
            <person name="Saif S."/>
            <person name="Shea T."/>
            <person name="Sykes S."/>
            <person name="Wortman J."/>
            <person name="Nusbaum C."/>
            <person name="Birren B."/>
        </authorList>
    </citation>
    <scope>NUCLEOTIDE SEQUENCE [LARGE SCALE GENOMIC DNA]</scope>
    <source>
        <strain evidence="3 4">17X</strain>
    </source>
</reference>
<accession>V7PME7</accession>
<feature type="transmembrane region" description="Helical" evidence="2">
    <location>
        <begin position="416"/>
        <end position="433"/>
    </location>
</feature>
<protein>
    <submittedName>
        <fullName evidence="3">Uncharacterized protein</fullName>
    </submittedName>
</protein>
<keyword evidence="2" id="KW-1133">Transmembrane helix</keyword>
<keyword evidence="4" id="KW-1185">Reference proteome</keyword>
<dbReference type="EMBL" id="KI635752">
    <property type="protein sequence ID" value="ETB60771.1"/>
    <property type="molecule type" value="Genomic_DNA"/>
</dbReference>
<dbReference type="Pfam" id="PF06022">
    <property type="entry name" value="Cir_Bir_Yir"/>
    <property type="match status" value="1"/>
</dbReference>
<name>V7PME7_PLAYE</name>